<feature type="domain" description="DDE Tnp4" evidence="4">
    <location>
        <begin position="5"/>
        <end position="107"/>
    </location>
</feature>
<evidence type="ECO:0000256" key="1">
    <source>
        <dbReference type="ARBA" id="ARBA00001968"/>
    </source>
</evidence>
<dbReference type="GO" id="GO:0046872">
    <property type="term" value="F:metal ion binding"/>
    <property type="evidence" value="ECO:0007669"/>
    <property type="project" value="UniProtKB-KW"/>
</dbReference>
<dbReference type="Proteomes" id="UP000547510">
    <property type="component" value="Unassembled WGS sequence"/>
</dbReference>
<organism evidence="5 6">
    <name type="scientific">Saccharothrix tamanrassetensis</name>
    <dbReference type="NCBI Taxonomy" id="1051531"/>
    <lineage>
        <taxon>Bacteria</taxon>
        <taxon>Bacillati</taxon>
        <taxon>Actinomycetota</taxon>
        <taxon>Actinomycetes</taxon>
        <taxon>Pseudonocardiales</taxon>
        <taxon>Pseudonocardiaceae</taxon>
        <taxon>Saccharothrix</taxon>
    </lineage>
</organism>
<dbReference type="AlphaFoldDB" id="A0A841CKQ1"/>
<evidence type="ECO:0000256" key="3">
    <source>
        <dbReference type="SAM" id="MobiDB-lite"/>
    </source>
</evidence>
<comment type="cofactor">
    <cofactor evidence="1">
        <name>a divalent metal cation</name>
        <dbReference type="ChEBI" id="CHEBI:60240"/>
    </cofactor>
</comment>
<protein>
    <recommendedName>
        <fullName evidence="4">DDE Tnp4 domain-containing protein</fullName>
    </recommendedName>
</protein>
<keyword evidence="6" id="KW-1185">Reference proteome</keyword>
<name>A0A841CKQ1_9PSEU</name>
<accession>A0A841CKQ1</accession>
<proteinExistence type="predicted"/>
<reference evidence="5 6" key="1">
    <citation type="submission" date="2020-08" db="EMBL/GenBank/DDBJ databases">
        <title>Genomic Encyclopedia of Type Strains, Phase III (KMG-III): the genomes of soil and plant-associated and newly described type strains.</title>
        <authorList>
            <person name="Whitman W."/>
        </authorList>
    </citation>
    <scope>NUCLEOTIDE SEQUENCE [LARGE SCALE GENOMIC DNA]</scope>
    <source>
        <strain evidence="5 6">CECT 8640</strain>
    </source>
</reference>
<evidence type="ECO:0000313" key="5">
    <source>
        <dbReference type="EMBL" id="MBB5956944.1"/>
    </source>
</evidence>
<feature type="region of interest" description="Disordered" evidence="3">
    <location>
        <begin position="53"/>
        <end position="74"/>
    </location>
</feature>
<keyword evidence="2" id="KW-0479">Metal-binding</keyword>
<sequence length="112" mass="12132">MDSPALPGSTHDLTAARTHGIVDALTGADIPCWADKAYRGAGGPVRVPYRGKRHNLSPGQQAVNRSHARIRAPGERAASTLKTWRLLRRLRCSTTRITDLTRAVLVLQLNAG</sequence>
<evidence type="ECO:0000313" key="6">
    <source>
        <dbReference type="Proteomes" id="UP000547510"/>
    </source>
</evidence>
<dbReference type="Pfam" id="PF13359">
    <property type="entry name" value="DDE_Tnp_4"/>
    <property type="match status" value="1"/>
</dbReference>
<evidence type="ECO:0000259" key="4">
    <source>
        <dbReference type="Pfam" id="PF13359"/>
    </source>
</evidence>
<comment type="caution">
    <text evidence="5">The sequence shown here is derived from an EMBL/GenBank/DDBJ whole genome shotgun (WGS) entry which is preliminary data.</text>
</comment>
<dbReference type="InterPro" id="IPR027806">
    <property type="entry name" value="HARBI1_dom"/>
</dbReference>
<dbReference type="EMBL" id="JACHJN010000005">
    <property type="protein sequence ID" value="MBB5956944.1"/>
    <property type="molecule type" value="Genomic_DNA"/>
</dbReference>
<gene>
    <name evidence="5" type="ORF">FHS29_003537</name>
</gene>
<evidence type="ECO:0000256" key="2">
    <source>
        <dbReference type="ARBA" id="ARBA00022723"/>
    </source>
</evidence>